<feature type="compositionally biased region" description="Low complexity" evidence="1">
    <location>
        <begin position="539"/>
        <end position="585"/>
    </location>
</feature>
<feature type="compositionally biased region" description="Low complexity" evidence="1">
    <location>
        <begin position="978"/>
        <end position="1019"/>
    </location>
</feature>
<evidence type="ECO:0000259" key="3">
    <source>
        <dbReference type="PROSITE" id="PS50940"/>
    </source>
</evidence>
<dbReference type="Proteomes" id="UP000515162">
    <property type="component" value="Chromosome X"/>
</dbReference>
<dbReference type="InterPro" id="IPR002557">
    <property type="entry name" value="Chitin-bd_dom"/>
</dbReference>
<feature type="domain" description="Chitin-binding type-2" evidence="3">
    <location>
        <begin position="146"/>
        <end position="200"/>
    </location>
</feature>
<feature type="compositionally biased region" description="Polar residues" evidence="1">
    <location>
        <begin position="1219"/>
        <end position="1235"/>
    </location>
</feature>
<evidence type="ECO:0000313" key="4">
    <source>
        <dbReference type="Proteomes" id="UP000515162"/>
    </source>
</evidence>
<dbReference type="SUPFAM" id="SSF57625">
    <property type="entry name" value="Invertebrate chitin-binding proteins"/>
    <property type="match status" value="2"/>
</dbReference>
<accession>A0A6P8L4U7</accession>
<feature type="region of interest" description="Disordered" evidence="1">
    <location>
        <begin position="1337"/>
        <end position="1373"/>
    </location>
</feature>
<feature type="compositionally biased region" description="Low complexity" evidence="1">
    <location>
        <begin position="809"/>
        <end position="827"/>
    </location>
</feature>
<sequence length="1888" mass="204344">MTHCLWSTLLGLLSVLSTATSRSVRQLPSAYPPVLPTGYYGQPPYAYPPYGYGYQAPPPVYQPYYDNVFGVFKSYPGGGFPVRFDYNNRCSRNYIGIKPHPDQQQYYYVCKPDCVIFSKCRGLESFNASSGRCVQHVPQHRPDHRPPQCQKEGRFPHPHDCKVYYRCDKNRTQPWLFACPAGTIFSPVERKCLPGDQCPSTEISDSGSYIPQNCELKFPECAEEGTFRSPTDCALYYTCRLQESGTYLQTRFKCPGSNSFDLERKLCRPRSEVDCFDFVPGPVQVPYVPQPYYPPYPAAPPLYEEDDYDTGARDQQPALKSEKLQVAPQGFEKPSLNVVVLQTSTSTTSEPSNAYHKYPAYPSYPSYEYSSHHRGKETAAENLELKEEGVPRKLKLSENIVIQPETPATTTTTREPLNDTNKYQYKRYTYGTAKNDVTEAPEIKSPLKGLHLSQNIVILPTTSTPATTTTTTKPVVLTCPTIPTPKTTPKPSTTTAVTKSTPKMSSTEQHSTTTARTTTTKRPTTVNEKTSPATEKPRTTVVTTTTQKRSTTTHNTSPDTKTTIRSTTLSPKTTTTPSTTTTVKVTTHRPKTTARKTSTASTTTKKTTTSPKTTKSTEIPTSTTSKLSTTTQKTTTHKSTAATTSTENPKTTTEKTSTVSTTTKKSTESSPKPTSSTGKPITTPKPSTRTTPTTTTVTATTQITTTTSLRSSTESTSTQTPKTTSPQPTKTTTRTVTPKISTTTTTTEKPITSSTKPTTTTQNTTSTAPNTTKVTITTQKETTPTQNTSTNRFTRKTTSNNPEPTSTEKPITSTTPKLITTTPKTSTVAISSEKTTISSPKPTTEKSTENPTTNSVKTSALTSSTHKATSTTSEPTKTTQEITTTTPKPTSTQEPITTQKETTPTQNTSTTRFTRKTTSNNPEPTSTEKPITSTTPKLITTTPKTSTVAISSEKTTISSPKPTTEKSTENPTTNSVKTSALTSSTHRATSTTSGPTKTTQEITTTTPKPTSTQEPTTSTQKVSTVTITTKKATESSPLTTLSTEEPTTTPKPLTTTTPTTTSVAATTRLTTTTISESTTETTSTQKPESSKPTPTTRTTPKATTVIVSTQNPTTSTSKTSTVTITTPKPSTSTQKSTTTTRQPTSVTASTTSIGTTRIPTTTTPQNSTSSTDLTTVTRPPCPDPDSTSDKNTNTACTQELQQVNLLELQSPQKQEELTHTQTHTALTGSRNTLSGQEVPDYMDDAPSSAEAESGQATTAKAPTMSTLAAAHLLQKLFHIISTTPPSREHAPTQRPSSQPSSSQRSQGVTIAQMARHNLATSKPFIAHSLRLSIQQLASTQKRSIPPKTLVTHNTTKEPEDSEYYDSETSEQYADEDNEVLDKAQPKAMSSTTVAAVLPAAPSTTTEREPQKTSSSPSPTKTTPSTTAQPIETTTGDLEYDSSGGSDYVNDANDIPSGVATSLEARKNFLLSLLKQRLTRIERTESKKPMPATSTSPNTGAPQTTSSSTSPASTISESTSSVTSLTARSSLTASKHSSPEALSRQKSLTAQSAEYYDEDDDYMEDEPAGSSDAEKKERGEVLIAEKQPAATAKRHIAPPSEQPLRQAMLNILATRSEENEVDVKATSDGLQFRRFVSRNSKIPTESPPNRASIVVAEALSRRLADNLGELPSGPTVPHTSDAKPIASVSQTTIRSREPQTESSSQTPPSTSTETPATQATQKHRTGEATQSTLEIVTQTTPESAPPATTVPVAVRQEVLSVNSRPWLLAARNQTVHLTPISSIAARAPSNPVSHANRSINPLVSSPEDHSTEKVPQLIVKVYEPIDLKIVFCPKSCDQDHDHKFDPADNIKTSNCTGGCDEEEERIHKHVDIQWKPLELTDIAGFRNAV</sequence>
<evidence type="ECO:0000313" key="7">
    <source>
        <dbReference type="RefSeq" id="XP_033170867.1"/>
    </source>
</evidence>
<dbReference type="RefSeq" id="XP_033170867.1">
    <property type="nucleotide sequence ID" value="XM_033314976.1"/>
</dbReference>
<feature type="compositionally biased region" description="Low complexity" evidence="1">
    <location>
        <begin position="1411"/>
        <end position="1426"/>
    </location>
</feature>
<feature type="compositionally biased region" description="Polar residues" evidence="1">
    <location>
        <begin position="828"/>
        <end position="842"/>
    </location>
</feature>
<dbReference type="SMART" id="SM00494">
    <property type="entry name" value="ChtBD2"/>
    <property type="match status" value="3"/>
</dbReference>
<keyword evidence="2" id="KW-0732">Signal</keyword>
<reference evidence="5 6" key="1">
    <citation type="submission" date="2025-04" db="UniProtKB">
        <authorList>
            <consortium name="RefSeq"/>
        </authorList>
    </citation>
    <scope>IDENTIFICATION</scope>
    <source>
        <strain evidence="5 6">Mau12</strain>
        <tissue evidence="5 6">Whole Body</tissue>
    </source>
</reference>
<feature type="compositionally biased region" description="Acidic residues" evidence="1">
    <location>
        <begin position="1554"/>
        <end position="1566"/>
    </location>
</feature>
<feature type="compositionally biased region" description="Low complexity" evidence="1">
    <location>
        <begin position="1034"/>
        <end position="1171"/>
    </location>
</feature>
<dbReference type="Pfam" id="PF01607">
    <property type="entry name" value="CBM_14"/>
    <property type="match status" value="2"/>
</dbReference>
<dbReference type="GO" id="GO:0008061">
    <property type="term" value="F:chitin binding"/>
    <property type="evidence" value="ECO:0007669"/>
    <property type="project" value="InterPro"/>
</dbReference>
<feature type="compositionally biased region" description="Low complexity" evidence="1">
    <location>
        <begin position="1293"/>
        <end position="1306"/>
    </location>
</feature>
<feature type="compositionally biased region" description="Polar residues" evidence="1">
    <location>
        <begin position="1020"/>
        <end position="1030"/>
    </location>
</feature>
<feature type="compositionally biased region" description="Low complexity" evidence="1">
    <location>
        <begin position="512"/>
        <end position="525"/>
    </location>
</feature>
<feature type="compositionally biased region" description="Polar residues" evidence="1">
    <location>
        <begin position="1789"/>
        <end position="1802"/>
    </location>
</feature>
<feature type="compositionally biased region" description="Polar residues" evidence="1">
    <location>
        <begin position="1491"/>
        <end position="1502"/>
    </location>
</feature>
<protein>
    <submittedName>
        <fullName evidence="5 6">Mucin-2 isoform X1</fullName>
    </submittedName>
</protein>
<dbReference type="Gene3D" id="2.170.140.10">
    <property type="entry name" value="Chitin binding domain"/>
    <property type="match status" value="2"/>
</dbReference>
<gene>
    <name evidence="5 6 7" type="primary">LOC117147889</name>
</gene>
<dbReference type="PROSITE" id="PS50940">
    <property type="entry name" value="CHIT_BIND_II"/>
    <property type="match status" value="2"/>
</dbReference>
<feature type="compositionally biased region" description="Low complexity" evidence="1">
    <location>
        <begin position="1503"/>
        <end position="1533"/>
    </location>
</feature>
<feature type="signal peptide" evidence="2">
    <location>
        <begin position="1"/>
        <end position="21"/>
    </location>
</feature>
<organism evidence="4 5">
    <name type="scientific">Drosophila mauritiana</name>
    <name type="common">Fruit fly</name>
    <dbReference type="NCBI Taxonomy" id="7226"/>
    <lineage>
        <taxon>Eukaryota</taxon>
        <taxon>Metazoa</taxon>
        <taxon>Ecdysozoa</taxon>
        <taxon>Arthropoda</taxon>
        <taxon>Hexapoda</taxon>
        <taxon>Insecta</taxon>
        <taxon>Pterygota</taxon>
        <taxon>Neoptera</taxon>
        <taxon>Endopterygota</taxon>
        <taxon>Diptera</taxon>
        <taxon>Brachycera</taxon>
        <taxon>Muscomorpha</taxon>
        <taxon>Ephydroidea</taxon>
        <taxon>Drosophilidae</taxon>
        <taxon>Drosophila</taxon>
        <taxon>Sophophora</taxon>
    </lineage>
</organism>
<feature type="compositionally biased region" description="Polar residues" evidence="1">
    <location>
        <begin position="948"/>
        <end position="962"/>
    </location>
</feature>
<feature type="region of interest" description="Disordered" evidence="1">
    <location>
        <begin position="1665"/>
        <end position="1729"/>
    </location>
</feature>
<dbReference type="GO" id="GO:0005576">
    <property type="term" value="C:extracellular region"/>
    <property type="evidence" value="ECO:0007669"/>
    <property type="project" value="InterPro"/>
</dbReference>
<feature type="compositionally biased region" description="Low complexity" evidence="1">
    <location>
        <begin position="595"/>
        <end position="792"/>
    </location>
</feature>
<evidence type="ECO:0000313" key="5">
    <source>
        <dbReference type="RefSeq" id="XP_033170864.1"/>
    </source>
</evidence>
<proteinExistence type="predicted"/>
<feature type="region of interest" description="Disordered" evidence="1">
    <location>
        <begin position="1283"/>
        <end position="1309"/>
    </location>
</feature>
<feature type="region of interest" description="Disordered" evidence="1">
    <location>
        <begin position="1787"/>
        <end position="1808"/>
    </location>
</feature>
<dbReference type="RefSeq" id="XP_033170866.1">
    <property type="nucleotide sequence ID" value="XM_033314975.1"/>
</dbReference>
<feature type="domain" description="Chitin-binding type-2" evidence="3">
    <location>
        <begin position="218"/>
        <end position="277"/>
    </location>
</feature>
<keyword evidence="4" id="KW-1185">Reference proteome</keyword>
<dbReference type="CTD" id="31111"/>
<feature type="compositionally biased region" description="Low complexity" evidence="1">
    <location>
        <begin position="929"/>
        <end position="947"/>
    </location>
</feature>
<evidence type="ECO:0000256" key="2">
    <source>
        <dbReference type="SAM" id="SignalP"/>
    </source>
</evidence>
<feature type="chain" id="PRO_5044653516" evidence="2">
    <location>
        <begin position="22"/>
        <end position="1888"/>
    </location>
</feature>
<feature type="region of interest" description="Disordered" evidence="1">
    <location>
        <begin position="477"/>
        <end position="1192"/>
    </location>
</feature>
<dbReference type="InterPro" id="IPR036508">
    <property type="entry name" value="Chitin-bd_dom_sf"/>
</dbReference>
<feature type="region of interest" description="Disordered" evidence="1">
    <location>
        <begin position="1480"/>
        <end position="1602"/>
    </location>
</feature>
<feature type="compositionally biased region" description="Low complexity" evidence="1">
    <location>
        <begin position="1699"/>
        <end position="1719"/>
    </location>
</feature>
<feature type="compositionally biased region" description="Low complexity" evidence="1">
    <location>
        <begin position="489"/>
        <end position="503"/>
    </location>
</feature>
<evidence type="ECO:0000256" key="1">
    <source>
        <dbReference type="SAM" id="MobiDB-lite"/>
    </source>
</evidence>
<dbReference type="RefSeq" id="XP_033170864.1">
    <property type="nucleotide sequence ID" value="XM_033314973.1"/>
</dbReference>
<evidence type="ECO:0000313" key="6">
    <source>
        <dbReference type="RefSeq" id="XP_033170866.1"/>
    </source>
</evidence>
<feature type="region of interest" description="Disordered" evidence="1">
    <location>
        <begin position="1213"/>
        <end position="1262"/>
    </location>
</feature>
<name>A0A6P8L4U7_DROMA</name>
<dbReference type="GeneID" id="117147889"/>
<feature type="region of interest" description="Disordered" evidence="1">
    <location>
        <begin position="1385"/>
        <end position="1448"/>
    </location>
</feature>
<feature type="compositionally biased region" description="Low complexity" evidence="1">
    <location>
        <begin position="857"/>
        <end position="920"/>
    </location>
</feature>
<feature type="compositionally biased region" description="Polar residues" evidence="1">
    <location>
        <begin position="796"/>
        <end position="808"/>
    </location>
</feature>
<feature type="compositionally biased region" description="Acidic residues" evidence="1">
    <location>
        <begin position="1359"/>
        <end position="1373"/>
    </location>
</feature>